<keyword evidence="2" id="KW-1185">Reference proteome</keyword>
<gene>
    <name evidence="1" type="ORF">MSG28_006074</name>
</gene>
<proteinExistence type="predicted"/>
<evidence type="ECO:0000313" key="2">
    <source>
        <dbReference type="Proteomes" id="UP001064048"/>
    </source>
</evidence>
<accession>A0ACC0JDH2</accession>
<name>A0ACC0JDH2_CHOFU</name>
<organism evidence="1 2">
    <name type="scientific">Choristoneura fumiferana</name>
    <name type="common">Spruce budworm moth</name>
    <name type="synonym">Archips fumiferana</name>
    <dbReference type="NCBI Taxonomy" id="7141"/>
    <lineage>
        <taxon>Eukaryota</taxon>
        <taxon>Metazoa</taxon>
        <taxon>Ecdysozoa</taxon>
        <taxon>Arthropoda</taxon>
        <taxon>Hexapoda</taxon>
        <taxon>Insecta</taxon>
        <taxon>Pterygota</taxon>
        <taxon>Neoptera</taxon>
        <taxon>Endopterygota</taxon>
        <taxon>Lepidoptera</taxon>
        <taxon>Glossata</taxon>
        <taxon>Ditrysia</taxon>
        <taxon>Tortricoidea</taxon>
        <taxon>Tortricidae</taxon>
        <taxon>Tortricinae</taxon>
        <taxon>Choristoneura</taxon>
    </lineage>
</organism>
<sequence>MRMSLDMRLLALCTTCLLVPAIACPAQCICKWKNGKRYVECAEKELKTIPNSLDSETQVLEFSGNDLQVLQKETFHKLGLLDLQKIYLPRCRLQKIDNHAFKGLANLVELDLSSNYLTIVPSTNFVFFPSLMRLSLNNNPITSIKTNCFQRLSYLNTLELSDCKIETIENDAFAGLNHLEWLRLNGNRLSNIKGDNLFPDTLRGIELQSNNWNCDCHLKDLHSWLLNFNMPHAVEPICSLPERLQKRAVTAVADAELACLPKLAPASVYLETNESNNVTLECVVKAFPEAKVTWLYQGLIIHNSSNQPSELRDVYYVESGETDKKSELFMFNVGNEHNGTYTCVAENPAGRAQANYTVKIIVKEEPVVIVVTFPQRHLVVIVTIVFLIIVLLIAIIAVFLLKFKTDTRSRKKKESGKDVALCNQLLPAARHNGLLAKNNGSVIVNAHSRHSLHYMVQGRDYEPTELYQSNNMKGFVDRNPDLISDAETVANNAQNENTALSVYKAQVAAGDGFEEETTFSAPTPPRQVTWQDQQAAATAAIPPNPLNNMYQHSADVHLNPGCFLDSEGYPYDYGLPKHPCRPPIMSNYSVVGPFYQTLPHNRPKGQKLVCKFAKDTEFNTPPPCANLEMFNGTNVRRTLEGYPVPRNRQIAFVGNGTVYYNEEFVPSPPEGYKTEPAGPCCVPAETCSSWVNPKGTCAVMVPVGIAETGRCYQVETRCVDTQTTDRLPGEGTRASSNLCRKYPTQSAPQTFAPRALTKGTLVTRTTCDDDDMTMREQGI</sequence>
<protein>
    <submittedName>
        <fullName evidence="1">Uncharacterized protein</fullName>
    </submittedName>
</protein>
<evidence type="ECO:0000313" key="1">
    <source>
        <dbReference type="EMBL" id="KAI8422163.1"/>
    </source>
</evidence>
<dbReference type="EMBL" id="CM046110">
    <property type="protein sequence ID" value="KAI8422163.1"/>
    <property type="molecule type" value="Genomic_DNA"/>
</dbReference>
<comment type="caution">
    <text evidence="1">The sequence shown here is derived from an EMBL/GenBank/DDBJ whole genome shotgun (WGS) entry which is preliminary data.</text>
</comment>
<reference evidence="1 2" key="1">
    <citation type="journal article" date="2022" name="Genome Biol. Evol.">
        <title>The Spruce Budworm Genome: Reconstructing the Evolutionary History of Antifreeze Proteins.</title>
        <authorList>
            <person name="Beliveau C."/>
            <person name="Gagne P."/>
            <person name="Picq S."/>
            <person name="Vernygora O."/>
            <person name="Keeling C.I."/>
            <person name="Pinkney K."/>
            <person name="Doucet D."/>
            <person name="Wen F."/>
            <person name="Johnston J.S."/>
            <person name="Maaroufi H."/>
            <person name="Boyle B."/>
            <person name="Laroche J."/>
            <person name="Dewar K."/>
            <person name="Juretic N."/>
            <person name="Blackburn G."/>
            <person name="Nisole A."/>
            <person name="Brunet B."/>
            <person name="Brandao M."/>
            <person name="Lumley L."/>
            <person name="Duan J."/>
            <person name="Quan G."/>
            <person name="Lucarotti C.J."/>
            <person name="Roe A.D."/>
            <person name="Sperling F.A.H."/>
            <person name="Levesque R.C."/>
            <person name="Cusson M."/>
        </authorList>
    </citation>
    <scope>NUCLEOTIDE SEQUENCE [LARGE SCALE GENOMIC DNA]</scope>
    <source>
        <strain evidence="1">Glfc:IPQL:Cfum</strain>
    </source>
</reference>
<dbReference type="Proteomes" id="UP001064048">
    <property type="component" value="Chromosome 10"/>
</dbReference>